<reference evidence="2" key="1">
    <citation type="submission" date="2023-09" db="UniProtKB">
        <authorList>
            <consortium name="Ensembl"/>
        </authorList>
    </citation>
    <scope>IDENTIFICATION</scope>
</reference>
<dbReference type="InterPro" id="IPR000608">
    <property type="entry name" value="UBC"/>
</dbReference>
<proteinExistence type="predicted"/>
<feature type="domain" description="UBC core" evidence="1">
    <location>
        <begin position="8"/>
        <end position="84"/>
    </location>
</feature>
<name>A0A8C0XDH3_CASCN</name>
<dbReference type="SUPFAM" id="SSF54495">
    <property type="entry name" value="UBC-like"/>
    <property type="match status" value="1"/>
</dbReference>
<evidence type="ECO:0000259" key="1">
    <source>
        <dbReference type="PROSITE" id="PS50127"/>
    </source>
</evidence>
<accession>A0A8C0XDH3</accession>
<sequence>MSSEIKVPHNFQLLKELKEGQKGVGDSTVSWGLEDNKDRTLSRWAGMITEAPRIIYENRIYSLKIKHRPKYPGPLLFVIFVKKN</sequence>
<dbReference type="Gene3D" id="3.10.110.10">
    <property type="entry name" value="Ubiquitin Conjugating Enzyme"/>
    <property type="match status" value="1"/>
</dbReference>
<protein>
    <recommendedName>
        <fullName evidence="1">UBC core domain-containing protein</fullName>
    </recommendedName>
</protein>
<evidence type="ECO:0000313" key="2">
    <source>
        <dbReference type="Ensembl" id="ENSCCNP00000026510.1"/>
    </source>
</evidence>
<dbReference type="AlphaFoldDB" id="A0A8C0XDH3"/>
<dbReference type="InterPro" id="IPR016135">
    <property type="entry name" value="UBQ-conjugating_enzyme/RWD"/>
</dbReference>
<dbReference type="PROSITE" id="PS50127">
    <property type="entry name" value="UBC_2"/>
    <property type="match status" value="1"/>
</dbReference>
<dbReference type="Ensembl" id="ENSCCNT00000033607.1">
    <property type="protein sequence ID" value="ENSCCNP00000026510.1"/>
    <property type="gene ID" value="ENSCCNG00000025725.1"/>
</dbReference>
<organism evidence="2">
    <name type="scientific">Castor canadensis</name>
    <name type="common">American beaver</name>
    <dbReference type="NCBI Taxonomy" id="51338"/>
    <lineage>
        <taxon>Eukaryota</taxon>
        <taxon>Metazoa</taxon>
        <taxon>Chordata</taxon>
        <taxon>Craniata</taxon>
        <taxon>Vertebrata</taxon>
        <taxon>Euteleostomi</taxon>
        <taxon>Mammalia</taxon>
        <taxon>Eutheria</taxon>
        <taxon>Euarchontoglires</taxon>
        <taxon>Glires</taxon>
        <taxon>Rodentia</taxon>
        <taxon>Castorimorpha</taxon>
        <taxon>Castoridae</taxon>
        <taxon>Castor</taxon>
    </lineage>
</organism>